<dbReference type="EMBL" id="PDJH01000001">
    <property type="protein sequence ID" value="PFG35995.1"/>
    <property type="molecule type" value="Genomic_DNA"/>
</dbReference>
<sequence length="344" mass="35073">MPAASPRAVVRRRAVAAAPVALVALALTACGGATSPGASGGGTPTSASPTSAYPLTIDNCGTSVTFETAPTRVVTVKSSTTEMLLALGAGDTIVGTAYPDGPAPAPWTEAAAAIPVISDKVPSNEVVLAEEPDLVYAGWESVFSADGAGERASLEALGVRTLVAPSACKEKEYRPDPLTFDDVFTEIEQVGQLMDRSAEAETLVAAQRADLETVVPDARGLSALWFSSGSDTPYVGGGIGAPALIMKTAGLTNIAADIDDSWGPMGWEAVAAADPDVIVLVDSPWNSAEKKIGILEGSPVTAELSAVKNEAYVVVPFPATEAGVRTVSAAASVAEQLTKLTFED</sequence>
<evidence type="ECO:0000259" key="3">
    <source>
        <dbReference type="PROSITE" id="PS50983"/>
    </source>
</evidence>
<dbReference type="PROSITE" id="PS50983">
    <property type="entry name" value="FE_B12_PBP"/>
    <property type="match status" value="1"/>
</dbReference>
<accession>A0A2A9ECI2</accession>
<dbReference type="PANTHER" id="PTHR30535:SF7">
    <property type="entry name" value="IRON(III) DICITRATE-BINDING PROTEIN"/>
    <property type="match status" value="1"/>
</dbReference>
<reference evidence="4 5" key="1">
    <citation type="submission" date="2017-10" db="EMBL/GenBank/DDBJ databases">
        <title>Sequencing the genomes of 1000 actinobacteria strains.</title>
        <authorList>
            <person name="Klenk H.-P."/>
        </authorList>
    </citation>
    <scope>NUCLEOTIDE SEQUENCE [LARGE SCALE GENOMIC DNA]</scope>
    <source>
        <strain evidence="4 5">DSM 21574</strain>
    </source>
</reference>
<keyword evidence="5" id="KW-1185">Reference proteome</keyword>
<comment type="caution">
    <text evidence="4">The sequence shown here is derived from an EMBL/GenBank/DDBJ whole genome shotgun (WGS) entry which is preliminary data.</text>
</comment>
<dbReference type="InterPro" id="IPR050902">
    <property type="entry name" value="ABC_Transporter_SBP"/>
</dbReference>
<dbReference type="Proteomes" id="UP000221394">
    <property type="component" value="Unassembled WGS sequence"/>
</dbReference>
<comment type="similarity">
    <text evidence="1">Belongs to the bacterial solute-binding protein 8 family.</text>
</comment>
<dbReference type="PANTHER" id="PTHR30535">
    <property type="entry name" value="VITAMIN B12-BINDING PROTEIN"/>
    <property type="match status" value="1"/>
</dbReference>
<dbReference type="PROSITE" id="PS51257">
    <property type="entry name" value="PROKAR_LIPOPROTEIN"/>
    <property type="match status" value="1"/>
</dbReference>
<gene>
    <name evidence="4" type="ORF">ATL41_0696</name>
</gene>
<dbReference type="AlphaFoldDB" id="A0A2A9ECI2"/>
<dbReference type="Gene3D" id="3.40.50.1980">
    <property type="entry name" value="Nitrogenase molybdenum iron protein domain"/>
    <property type="match status" value="2"/>
</dbReference>
<dbReference type="InterPro" id="IPR022287">
    <property type="entry name" value="ABC_trnsptr_F420-0_sub-bd_pred"/>
</dbReference>
<evidence type="ECO:0000313" key="5">
    <source>
        <dbReference type="Proteomes" id="UP000221394"/>
    </source>
</evidence>
<protein>
    <submittedName>
        <fullName evidence="4">Iron complex transport system substrate-binding protein</fullName>
    </submittedName>
</protein>
<feature type="chain" id="PRO_5039274176" evidence="2">
    <location>
        <begin position="30"/>
        <end position="344"/>
    </location>
</feature>
<evidence type="ECO:0000256" key="1">
    <source>
        <dbReference type="ARBA" id="ARBA00008814"/>
    </source>
</evidence>
<feature type="domain" description="Fe/B12 periplasmic-binding" evidence="3">
    <location>
        <begin position="72"/>
        <end position="344"/>
    </location>
</feature>
<dbReference type="OrthoDB" id="9797850at2"/>
<keyword evidence="2" id="KW-0732">Signal</keyword>
<name>A0A2A9ECI2_9MICO</name>
<organism evidence="4 5">
    <name type="scientific">Flavimobilis soli</name>
    <dbReference type="NCBI Taxonomy" id="442709"/>
    <lineage>
        <taxon>Bacteria</taxon>
        <taxon>Bacillati</taxon>
        <taxon>Actinomycetota</taxon>
        <taxon>Actinomycetes</taxon>
        <taxon>Micrococcales</taxon>
        <taxon>Jonesiaceae</taxon>
        <taxon>Flavimobilis</taxon>
    </lineage>
</organism>
<dbReference type="NCBIfam" id="TIGR03868">
    <property type="entry name" value="F420-O_ABCperi"/>
    <property type="match status" value="1"/>
</dbReference>
<evidence type="ECO:0000256" key="2">
    <source>
        <dbReference type="SAM" id="SignalP"/>
    </source>
</evidence>
<evidence type="ECO:0000313" key="4">
    <source>
        <dbReference type="EMBL" id="PFG35995.1"/>
    </source>
</evidence>
<dbReference type="InterPro" id="IPR002491">
    <property type="entry name" value="ABC_transptr_periplasmic_BD"/>
</dbReference>
<proteinExistence type="inferred from homology"/>
<feature type="signal peptide" evidence="2">
    <location>
        <begin position="1"/>
        <end position="29"/>
    </location>
</feature>
<dbReference type="Pfam" id="PF01497">
    <property type="entry name" value="Peripla_BP_2"/>
    <property type="match status" value="1"/>
</dbReference>
<dbReference type="SUPFAM" id="SSF53807">
    <property type="entry name" value="Helical backbone' metal receptor"/>
    <property type="match status" value="1"/>
</dbReference>
<dbReference type="RefSeq" id="WP_098457225.1">
    <property type="nucleotide sequence ID" value="NZ_PDJH01000001.1"/>
</dbReference>